<dbReference type="EMBL" id="JAMKOV010000006">
    <property type="protein sequence ID" value="KAI8039468.1"/>
    <property type="molecule type" value="Genomic_DNA"/>
</dbReference>
<organism evidence="1 2">
    <name type="scientific">Drosophila gunungcola</name>
    <name type="common">fruit fly</name>
    <dbReference type="NCBI Taxonomy" id="103775"/>
    <lineage>
        <taxon>Eukaryota</taxon>
        <taxon>Metazoa</taxon>
        <taxon>Ecdysozoa</taxon>
        <taxon>Arthropoda</taxon>
        <taxon>Hexapoda</taxon>
        <taxon>Insecta</taxon>
        <taxon>Pterygota</taxon>
        <taxon>Neoptera</taxon>
        <taxon>Endopterygota</taxon>
        <taxon>Diptera</taxon>
        <taxon>Brachycera</taxon>
        <taxon>Muscomorpha</taxon>
        <taxon>Ephydroidea</taxon>
        <taxon>Drosophilidae</taxon>
        <taxon>Drosophila</taxon>
        <taxon>Sophophora</taxon>
    </lineage>
</organism>
<protein>
    <submittedName>
        <fullName evidence="1">Uncharacterized protein</fullName>
    </submittedName>
</protein>
<gene>
    <name evidence="1" type="ORF">M5D96_008192</name>
</gene>
<name>A0A9P9YM20_9MUSC</name>
<accession>A0A9P9YM20</accession>
<sequence>MSITLDLKSKSMNLHCLPAKIDGDGEPNVEDYLNRICDYLNRICADIL</sequence>
<dbReference type="AlphaFoldDB" id="A0A9P9YM20"/>
<dbReference type="Proteomes" id="UP001059596">
    <property type="component" value="Unassembled WGS sequence"/>
</dbReference>
<evidence type="ECO:0000313" key="2">
    <source>
        <dbReference type="Proteomes" id="UP001059596"/>
    </source>
</evidence>
<keyword evidence="2" id="KW-1185">Reference proteome</keyword>
<proteinExistence type="predicted"/>
<comment type="caution">
    <text evidence="1">The sequence shown here is derived from an EMBL/GenBank/DDBJ whole genome shotgun (WGS) entry which is preliminary data.</text>
</comment>
<reference evidence="1" key="1">
    <citation type="journal article" date="2023" name="Genome Biol. Evol.">
        <title>Long-read-based Genome Assembly of Drosophila gunungcola Reveals Fewer Chemosensory Genes in Flower-breeding Species.</title>
        <authorList>
            <person name="Negi A."/>
            <person name="Liao B.Y."/>
            <person name="Yeh S.D."/>
        </authorList>
    </citation>
    <scope>NUCLEOTIDE SEQUENCE</scope>
    <source>
        <strain evidence="1">Sukarami</strain>
    </source>
</reference>
<evidence type="ECO:0000313" key="1">
    <source>
        <dbReference type="EMBL" id="KAI8039468.1"/>
    </source>
</evidence>